<dbReference type="InterPro" id="IPR007137">
    <property type="entry name" value="DUF348"/>
</dbReference>
<proteinExistence type="predicted"/>
<dbReference type="PANTHER" id="PTHR39160">
    <property type="entry name" value="CELL WALL-BINDING PROTEIN YOCH"/>
    <property type="match status" value="1"/>
</dbReference>
<dbReference type="RefSeq" id="WP_053594099.1">
    <property type="nucleotide sequence ID" value="NZ_CP067341.1"/>
</dbReference>
<reference evidence="4 5" key="1">
    <citation type="submission" date="2020-01" db="EMBL/GenBank/DDBJ databases">
        <authorList>
            <person name="Liu G."/>
            <person name="Liu B."/>
        </authorList>
    </citation>
    <scope>NUCLEOTIDE SEQUENCE [LARGE SCALE GENOMIC DNA]</scope>
    <source>
        <strain evidence="4 5">FJAT-51161</strain>
    </source>
</reference>
<sequence length="409" mass="43939">MSNNSMKNLFLGSLRSKQTVIRIISLVLFVSVISFVLYQGTKKTVTLDANGEAIEVTTHAKTVEQLLQDENIDVAEHDKISPSLNTKIANGLAISWEQAKEVSISVDGNQSKVWTTETLVKDILKEANIEVSEHDSLGQGLDTEIGADDKIDIQKAFQVSLVDGVNERQVWSTSTTVANFLKQQGIQLNEFDRVENNLKDVITPESKIAVVRVEKVIDVVEDSLDFAVEKKQDASLQKGKQKVVTAGQQGLMTKTYEIVKENGQVVAKNLQSKNVVKEPQAQVVAVGTKAVVATVASASTPSTVSRGSTEPTSGKEFYVTATAYTPYCNGCSGTSATGINLRSGSGLKVIAVDPSVIKLGSKVWVEGYGTAIAGDTGGAIKGNKIDILVQTEAQASNWGVKKVRIKVLN</sequence>
<dbReference type="CDD" id="cd14667">
    <property type="entry name" value="3D_containing_proteins"/>
    <property type="match status" value="1"/>
</dbReference>
<dbReference type="Pfam" id="PF03990">
    <property type="entry name" value="DUF348"/>
    <property type="match status" value="3"/>
</dbReference>
<dbReference type="InterPro" id="IPR011098">
    <property type="entry name" value="G5_dom"/>
</dbReference>
<dbReference type="Pfam" id="PF07501">
    <property type="entry name" value="G5"/>
    <property type="match status" value="1"/>
</dbReference>
<dbReference type="InterPro" id="IPR059180">
    <property type="entry name" value="3D_YorM"/>
</dbReference>
<evidence type="ECO:0000256" key="1">
    <source>
        <dbReference type="ARBA" id="ARBA00022729"/>
    </source>
</evidence>
<dbReference type="Proteomes" id="UP000596049">
    <property type="component" value="Chromosome"/>
</dbReference>
<keyword evidence="5" id="KW-1185">Reference proteome</keyword>
<dbReference type="Gene3D" id="2.20.230.10">
    <property type="entry name" value="Resuscitation-promoting factor rpfb"/>
    <property type="match status" value="1"/>
</dbReference>
<dbReference type="InterPro" id="IPR010611">
    <property type="entry name" value="3D_dom"/>
</dbReference>
<dbReference type="EMBL" id="CP067341">
    <property type="protein sequence ID" value="QQP12618.1"/>
    <property type="molecule type" value="Genomic_DNA"/>
</dbReference>
<dbReference type="PANTHER" id="PTHR39160:SF4">
    <property type="entry name" value="RESUSCITATION-PROMOTING FACTOR RPFB"/>
    <property type="match status" value="1"/>
</dbReference>
<dbReference type="PROSITE" id="PS51109">
    <property type="entry name" value="G5"/>
    <property type="match status" value="1"/>
</dbReference>
<dbReference type="Pfam" id="PF06725">
    <property type="entry name" value="3D"/>
    <property type="match status" value="1"/>
</dbReference>
<accession>A0ABX7AUM9</accession>
<gene>
    <name evidence="4" type="ORF">FJQ98_00320</name>
</gene>
<dbReference type="SUPFAM" id="SSF50685">
    <property type="entry name" value="Barwin-like endoglucanases"/>
    <property type="match status" value="1"/>
</dbReference>
<keyword evidence="1" id="KW-0732">Signal</keyword>
<evidence type="ECO:0000313" key="5">
    <source>
        <dbReference type="Proteomes" id="UP000596049"/>
    </source>
</evidence>
<dbReference type="Gene3D" id="2.40.40.10">
    <property type="entry name" value="RlpA-like domain"/>
    <property type="match status" value="1"/>
</dbReference>
<evidence type="ECO:0000256" key="2">
    <source>
        <dbReference type="SAM" id="Phobius"/>
    </source>
</evidence>
<name>A0ABX7AUM9_9BACI</name>
<protein>
    <submittedName>
        <fullName evidence="4">DUF348 domain-containing protein</fullName>
    </submittedName>
</protein>
<evidence type="ECO:0000259" key="3">
    <source>
        <dbReference type="PROSITE" id="PS51109"/>
    </source>
</evidence>
<keyword evidence="2" id="KW-0472">Membrane</keyword>
<dbReference type="InterPro" id="IPR036908">
    <property type="entry name" value="RlpA-like_sf"/>
</dbReference>
<feature type="domain" description="G5" evidence="3">
    <location>
        <begin position="210"/>
        <end position="290"/>
    </location>
</feature>
<dbReference type="InterPro" id="IPR051933">
    <property type="entry name" value="Resuscitation_pf_RpfB"/>
</dbReference>
<dbReference type="SMART" id="SM01208">
    <property type="entry name" value="G5"/>
    <property type="match status" value="1"/>
</dbReference>
<keyword evidence="2" id="KW-0812">Transmembrane</keyword>
<feature type="transmembrane region" description="Helical" evidence="2">
    <location>
        <begin position="20"/>
        <end position="38"/>
    </location>
</feature>
<keyword evidence="2" id="KW-1133">Transmembrane helix</keyword>
<organism evidence="4 5">
    <name type="scientific">Lysinibacillus agricola</name>
    <dbReference type="NCBI Taxonomy" id="2590012"/>
    <lineage>
        <taxon>Bacteria</taxon>
        <taxon>Bacillati</taxon>
        <taxon>Bacillota</taxon>
        <taxon>Bacilli</taxon>
        <taxon>Bacillales</taxon>
        <taxon>Bacillaceae</taxon>
        <taxon>Lysinibacillus</taxon>
    </lineage>
</organism>
<evidence type="ECO:0000313" key="4">
    <source>
        <dbReference type="EMBL" id="QQP12618.1"/>
    </source>
</evidence>